<evidence type="ECO:0000313" key="1">
    <source>
        <dbReference type="EMBL" id="TKK70338.1"/>
    </source>
</evidence>
<dbReference type="AlphaFoldDB" id="A0A4U3L5A2"/>
<dbReference type="Proteomes" id="UP000305848">
    <property type="component" value="Unassembled WGS sequence"/>
</dbReference>
<protein>
    <recommendedName>
        <fullName evidence="3">Delta-aminolevulinic acid dehydratase</fullName>
    </recommendedName>
</protein>
<gene>
    <name evidence="1" type="ORF">FC093_06220</name>
</gene>
<dbReference type="InterPro" id="IPR008930">
    <property type="entry name" value="Terpenoid_cyclase/PrenylTrfase"/>
</dbReference>
<keyword evidence="2" id="KW-1185">Reference proteome</keyword>
<dbReference type="EMBL" id="SZQL01000003">
    <property type="protein sequence ID" value="TKK70338.1"/>
    <property type="molecule type" value="Genomic_DNA"/>
</dbReference>
<sequence>MNTDLSTYDPYDFWKTRLGATIKHRFYDGSLVIKGIAGIASCADIFLNNSLRIGYNKQEYAIVRALAAMILDRLYQISGKEIFLEYADLHINWLLKNNLRGAHGIGWGLNFTHPVTKAVVYPKATPFTTITPYVLEALIMHEKVTNQRGIYQDVCKSIYDFFDKDIHVLAQNEEFEATSYGPYKDRKVVNSVSYTMYALILLDEYFDYSLNTLKRVTRLFNYIKNQQQPDGSWFYSEEGEPFIDCFHSCIVLKNLIKSENYNLDLPGIESVIHKGYSYLKLNLWDEKKGMYKRFSVQNKPGLIKFDLYDNSEMLQCAVRVGDIEEAQKIASSINKNFIYKDKIYSSIDVFNNKRNPQMLRWAVLPYLYSLNLLETYEL</sequence>
<dbReference type="SUPFAM" id="SSF48239">
    <property type="entry name" value="Terpenoid cyclases/Protein prenyltransferases"/>
    <property type="match status" value="1"/>
</dbReference>
<name>A0A4U3L5A2_9BACT</name>
<comment type="caution">
    <text evidence="1">The sequence shown here is derived from an EMBL/GenBank/DDBJ whole genome shotgun (WGS) entry which is preliminary data.</text>
</comment>
<evidence type="ECO:0000313" key="2">
    <source>
        <dbReference type="Proteomes" id="UP000305848"/>
    </source>
</evidence>
<organism evidence="1 2">
    <name type="scientific">Ilyomonas limi</name>
    <dbReference type="NCBI Taxonomy" id="2575867"/>
    <lineage>
        <taxon>Bacteria</taxon>
        <taxon>Pseudomonadati</taxon>
        <taxon>Bacteroidota</taxon>
        <taxon>Chitinophagia</taxon>
        <taxon>Chitinophagales</taxon>
        <taxon>Chitinophagaceae</taxon>
        <taxon>Ilyomonas</taxon>
    </lineage>
</organism>
<dbReference type="RefSeq" id="WP_137260883.1">
    <property type="nucleotide sequence ID" value="NZ_SZQL01000003.1"/>
</dbReference>
<reference evidence="1 2" key="1">
    <citation type="submission" date="2019-05" db="EMBL/GenBank/DDBJ databases">
        <title>Panacibacter sp. strain 17mud1-8 Genome sequencing and assembly.</title>
        <authorList>
            <person name="Chhetri G."/>
        </authorList>
    </citation>
    <scope>NUCLEOTIDE SEQUENCE [LARGE SCALE GENOMIC DNA]</scope>
    <source>
        <strain evidence="1 2">17mud1-8</strain>
    </source>
</reference>
<proteinExistence type="predicted"/>
<accession>A0A4U3L5A2</accession>
<dbReference type="OrthoDB" id="9788790at2"/>
<dbReference type="Gene3D" id="1.50.10.20">
    <property type="match status" value="1"/>
</dbReference>
<evidence type="ECO:0008006" key="3">
    <source>
        <dbReference type="Google" id="ProtNLM"/>
    </source>
</evidence>